<name>A0A369JH06_HYPMA</name>
<dbReference type="EMBL" id="LUEZ02000085">
    <property type="protein sequence ID" value="RDB18983.1"/>
    <property type="molecule type" value="Genomic_DNA"/>
</dbReference>
<comment type="caution">
    <text evidence="2">The sequence shown here is derived from an EMBL/GenBank/DDBJ whole genome shotgun (WGS) entry which is preliminary data.</text>
</comment>
<feature type="region of interest" description="Disordered" evidence="1">
    <location>
        <begin position="1"/>
        <end position="20"/>
    </location>
</feature>
<evidence type="ECO:0000256" key="1">
    <source>
        <dbReference type="SAM" id="MobiDB-lite"/>
    </source>
</evidence>
<organism evidence="2 3">
    <name type="scientific">Hypsizygus marmoreus</name>
    <name type="common">White beech mushroom</name>
    <name type="synonym">Agaricus marmoreus</name>
    <dbReference type="NCBI Taxonomy" id="39966"/>
    <lineage>
        <taxon>Eukaryota</taxon>
        <taxon>Fungi</taxon>
        <taxon>Dikarya</taxon>
        <taxon>Basidiomycota</taxon>
        <taxon>Agaricomycotina</taxon>
        <taxon>Agaricomycetes</taxon>
        <taxon>Agaricomycetidae</taxon>
        <taxon>Agaricales</taxon>
        <taxon>Tricholomatineae</taxon>
        <taxon>Lyophyllaceae</taxon>
        <taxon>Hypsizygus</taxon>
    </lineage>
</organism>
<reference evidence="2" key="1">
    <citation type="submission" date="2018-04" db="EMBL/GenBank/DDBJ databases">
        <title>Whole genome sequencing of Hypsizygus marmoreus.</title>
        <authorList>
            <person name="Choi I.-G."/>
            <person name="Min B."/>
            <person name="Kim J.-G."/>
            <person name="Kim S."/>
            <person name="Oh Y.-L."/>
            <person name="Kong W.-S."/>
            <person name="Park H."/>
            <person name="Jeong J."/>
            <person name="Song E.-S."/>
        </authorList>
    </citation>
    <scope>NUCLEOTIDE SEQUENCE [LARGE SCALE GENOMIC DNA]</scope>
    <source>
        <strain evidence="2">51987-8</strain>
    </source>
</reference>
<sequence>MLLTSAAAMTSPTRVPLPPSPLAPPLDNSFSELALPSVLIHAAAASLPRPKPEVRIPSCGTGGEERWARGGVVLGIILAACELGMRDVCMGGHRVDTVDGLIDGGGLLFLELLRLQVSSTICIPDVNSVDPVRNVEEY</sequence>
<gene>
    <name evidence="2" type="ORF">Hypma_014396</name>
</gene>
<dbReference type="AlphaFoldDB" id="A0A369JH06"/>
<evidence type="ECO:0000313" key="3">
    <source>
        <dbReference type="Proteomes" id="UP000076154"/>
    </source>
</evidence>
<accession>A0A369JH06</accession>
<evidence type="ECO:0000313" key="2">
    <source>
        <dbReference type="EMBL" id="RDB18983.1"/>
    </source>
</evidence>
<dbReference type="InParanoid" id="A0A369JH06"/>
<proteinExistence type="predicted"/>
<protein>
    <submittedName>
        <fullName evidence="2">Uncharacterized protein</fullName>
    </submittedName>
</protein>
<dbReference type="Proteomes" id="UP000076154">
    <property type="component" value="Unassembled WGS sequence"/>
</dbReference>
<keyword evidence="3" id="KW-1185">Reference proteome</keyword>